<reference evidence="5 6" key="1">
    <citation type="submission" date="2019-08" db="EMBL/GenBank/DDBJ databases">
        <authorList>
            <person name="Lei W."/>
        </authorList>
    </citation>
    <scope>NUCLEOTIDE SEQUENCE [LARGE SCALE GENOMIC DNA]</scope>
    <source>
        <strain evidence="5 6">CCUG 58627</strain>
    </source>
</reference>
<dbReference type="Gene3D" id="3.40.50.410">
    <property type="entry name" value="von Willebrand factor, type A domain"/>
    <property type="match status" value="1"/>
</dbReference>
<keyword evidence="6" id="KW-1185">Reference proteome</keyword>
<feature type="transmembrane region" description="Helical" evidence="2">
    <location>
        <begin position="641"/>
        <end position="664"/>
    </location>
</feature>
<keyword evidence="2" id="KW-0812">Transmembrane</keyword>
<dbReference type="PROSITE" id="PS50234">
    <property type="entry name" value="VWFA"/>
    <property type="match status" value="1"/>
</dbReference>
<comment type="caution">
    <text evidence="5">The sequence shown here is derived from an EMBL/GenBank/DDBJ whole genome shotgun (WGS) entry which is preliminary data.</text>
</comment>
<protein>
    <submittedName>
        <fullName evidence="5">VWA domain-containing protein</fullName>
    </submittedName>
</protein>
<feature type="chain" id="PRO_5039296961" evidence="3">
    <location>
        <begin position="24"/>
        <end position="867"/>
    </location>
</feature>
<dbReference type="Proteomes" id="UP000320791">
    <property type="component" value="Unassembled WGS sequence"/>
</dbReference>
<name>A0A5C5UEW5_9CORY</name>
<feature type="region of interest" description="Disordered" evidence="1">
    <location>
        <begin position="810"/>
        <end position="867"/>
    </location>
</feature>
<gene>
    <name evidence="5" type="ORF">FRX94_08125</name>
</gene>
<dbReference type="AlphaFoldDB" id="A0A5C5UEW5"/>
<evidence type="ECO:0000256" key="3">
    <source>
        <dbReference type="SAM" id="SignalP"/>
    </source>
</evidence>
<keyword evidence="2" id="KW-1133">Transmembrane helix</keyword>
<sequence>MSGFRQRLLAAAAACLVAGAMQAITCVAPMAAAQSGTGANALSALGSCVSTKGKLDVILMMDETESLIHQVKGGNIDPNTPGADADHNRVPAAQSFVNQLLARHNDEGVDVRIRVAGFGQEYKSGVTDPAYGDWVQLDDGSVQGVKSTIASFANRTSEQYTNYANAFEGAYQDFARSGSEDSCKMLVTFTDGALTAQEGIDAAQDAVCRPNGITDKYRSAGITNIGIGLSDPKNPSDFNLFAGITEGTGSPCGKLEPNGAFFPADSVGSLFASFHQALSTGGEYAAETAADDPFEFVLDDSIDSVHFTAIAKDDLGPNAVLKLIAPDGSEIELEGEGNGKVGGASISWAASADPVQKAEGELSLSKPEGWVGKWQLKFVGFSEDRSDHRVFNSVKIQPDLQLQLHGPDGLATGSLNVRSKDPVTVQLVDRNGKPRELRGTATVDLGFLPNGNGGRTELLSAADISNGQPVTVPLQQLPELPATGVLQASVHVVTAPAPDAPGTALDPITGEVPVAVSRPDMPELPGALSFTMETPEISTSIPVVGPGKVWVPAGTTLATETLPEGVDAIDVSSQHADAGTALELGEGEEASLPVTFSVAQLRDGFVSGTIPVSISRADGSEKTVVPIAATGTMSIPLNKTAFTLAFVAALLLGLLIPLALLYLVRYLTARIPEQYFGAQRISLHFEGSALRYDGAVAPTIDFDGASRNQIHHDGRVASVLGHQLKVHSFQPNPLAGSSVIVETTPSISDTGLQKSDRAVLPLAVQGHWFIAARDGNLELIVLPRLPIEHAAAQQLVQNIVERAPELAAQLKQQIPQQPAAGPSDSWQGQSASEPPQQRSDGWGTQESQGSQDSWGDKPNWGDRPTWN</sequence>
<evidence type="ECO:0000313" key="6">
    <source>
        <dbReference type="Proteomes" id="UP000320791"/>
    </source>
</evidence>
<keyword evidence="3" id="KW-0732">Signal</keyword>
<dbReference type="SUPFAM" id="SSF53300">
    <property type="entry name" value="vWA-like"/>
    <property type="match status" value="1"/>
</dbReference>
<evidence type="ECO:0000313" key="5">
    <source>
        <dbReference type="EMBL" id="TWT24528.1"/>
    </source>
</evidence>
<evidence type="ECO:0000259" key="4">
    <source>
        <dbReference type="PROSITE" id="PS50234"/>
    </source>
</evidence>
<keyword evidence="2" id="KW-0472">Membrane</keyword>
<dbReference type="InterPro" id="IPR002035">
    <property type="entry name" value="VWF_A"/>
</dbReference>
<evidence type="ECO:0000256" key="1">
    <source>
        <dbReference type="SAM" id="MobiDB-lite"/>
    </source>
</evidence>
<evidence type="ECO:0000256" key="2">
    <source>
        <dbReference type="SAM" id="Phobius"/>
    </source>
</evidence>
<feature type="signal peptide" evidence="3">
    <location>
        <begin position="1"/>
        <end position="23"/>
    </location>
</feature>
<feature type="domain" description="VWFA" evidence="4">
    <location>
        <begin position="56"/>
        <end position="278"/>
    </location>
</feature>
<dbReference type="OrthoDB" id="4424690at2"/>
<proteinExistence type="predicted"/>
<organism evidence="5 6">
    <name type="scientific">Corynebacterium canis</name>
    <dbReference type="NCBI Taxonomy" id="679663"/>
    <lineage>
        <taxon>Bacteria</taxon>
        <taxon>Bacillati</taxon>
        <taxon>Actinomycetota</taxon>
        <taxon>Actinomycetes</taxon>
        <taxon>Mycobacteriales</taxon>
        <taxon>Corynebacteriaceae</taxon>
        <taxon>Corynebacterium</taxon>
    </lineage>
</organism>
<feature type="compositionally biased region" description="Polar residues" evidence="1">
    <location>
        <begin position="824"/>
        <end position="853"/>
    </location>
</feature>
<dbReference type="RefSeq" id="WP_146324627.1">
    <property type="nucleotide sequence ID" value="NZ_BAABLR010000070.1"/>
</dbReference>
<dbReference type="InterPro" id="IPR036465">
    <property type="entry name" value="vWFA_dom_sf"/>
</dbReference>
<dbReference type="EMBL" id="VOHM01000016">
    <property type="protein sequence ID" value="TWT24528.1"/>
    <property type="molecule type" value="Genomic_DNA"/>
</dbReference>
<accession>A0A5C5UEW5</accession>
<dbReference type="CDD" id="cd00198">
    <property type="entry name" value="vWFA"/>
    <property type="match status" value="1"/>
</dbReference>